<gene>
    <name evidence="1" type="ORF">ACI43T_05160</name>
</gene>
<evidence type="ECO:0000313" key="1">
    <source>
        <dbReference type="EMBL" id="MFK7641888.1"/>
    </source>
</evidence>
<dbReference type="Proteomes" id="UP001621964">
    <property type="component" value="Unassembled WGS sequence"/>
</dbReference>
<dbReference type="InterPro" id="IPR011004">
    <property type="entry name" value="Trimer_LpxA-like_sf"/>
</dbReference>
<keyword evidence="2" id="KW-1185">Reference proteome</keyword>
<dbReference type="RefSeq" id="WP_377081541.1">
    <property type="nucleotide sequence ID" value="NZ_JBJGEB010000004.1"/>
</dbReference>
<protein>
    <submittedName>
        <fullName evidence="1">Gamma carbonic anhydrase family protein</fullName>
    </submittedName>
</protein>
<evidence type="ECO:0000313" key="2">
    <source>
        <dbReference type="Proteomes" id="UP001621964"/>
    </source>
</evidence>
<comment type="caution">
    <text evidence="1">The sequence shown here is derived from an EMBL/GenBank/DDBJ whole genome shotgun (WGS) entry which is preliminary data.</text>
</comment>
<reference evidence="1 2" key="1">
    <citation type="submission" date="2024-11" db="EMBL/GenBank/DDBJ databases">
        <authorList>
            <person name="Mikucki A.G."/>
            <person name="Kahler C.M."/>
        </authorList>
    </citation>
    <scope>NUCLEOTIDE SEQUENCE [LARGE SCALE GENOMIC DNA]</scope>
    <source>
        <strain evidence="1 2">EXNM717</strain>
    </source>
</reference>
<dbReference type="InterPro" id="IPR050484">
    <property type="entry name" value="Transf_Hexapept/Carb_Anhydrase"/>
</dbReference>
<dbReference type="CDD" id="cd04645">
    <property type="entry name" value="LbH_gamma_CA_like"/>
    <property type="match status" value="1"/>
</dbReference>
<proteinExistence type="predicted"/>
<dbReference type="PANTHER" id="PTHR13061:SF56">
    <property type="entry name" value="PROTEIN YRDA"/>
    <property type="match status" value="1"/>
</dbReference>
<dbReference type="PANTHER" id="PTHR13061">
    <property type="entry name" value="DYNACTIN SUBUNIT P25"/>
    <property type="match status" value="1"/>
</dbReference>
<dbReference type="Pfam" id="PF00132">
    <property type="entry name" value="Hexapep"/>
    <property type="match status" value="1"/>
</dbReference>
<accession>A0ABW8Q447</accession>
<name>A0ABW8Q447_9NEIS</name>
<sequence>MNPVRPFLNHIPQIHESCLIDETSVIIGEVSLAEDVSVWPYAVLRGDVNSISIGARSNVQDGSVLHVSHKNAEKPEGSPLIIGEDVTVGHKVMLHGCRIGDRVLIGMGTIILDDTIVENDVMIGAGSLVPPRKRLESGYLYVGSPVKQVRPLTEKEKEFLKYSSAHYVRLAWQHKQSSGSSD</sequence>
<dbReference type="InterPro" id="IPR047324">
    <property type="entry name" value="LbH_gamma_CA-like"/>
</dbReference>
<dbReference type="SUPFAM" id="SSF51161">
    <property type="entry name" value="Trimeric LpxA-like enzymes"/>
    <property type="match status" value="1"/>
</dbReference>
<dbReference type="InterPro" id="IPR001451">
    <property type="entry name" value="Hexapep"/>
</dbReference>
<dbReference type="Gene3D" id="2.160.10.10">
    <property type="entry name" value="Hexapeptide repeat proteins"/>
    <property type="match status" value="1"/>
</dbReference>
<organism evidence="1 2">
    <name type="scientific">Neisseria oralis</name>
    <dbReference type="NCBI Taxonomy" id="1107316"/>
    <lineage>
        <taxon>Bacteria</taxon>
        <taxon>Pseudomonadati</taxon>
        <taxon>Pseudomonadota</taxon>
        <taxon>Betaproteobacteria</taxon>
        <taxon>Neisseriales</taxon>
        <taxon>Neisseriaceae</taxon>
        <taxon>Neisseria</taxon>
    </lineage>
</organism>
<dbReference type="EMBL" id="JBJGEB010000004">
    <property type="protein sequence ID" value="MFK7641888.1"/>
    <property type="molecule type" value="Genomic_DNA"/>
</dbReference>